<dbReference type="Pfam" id="PF12937">
    <property type="entry name" value="F-box-like"/>
    <property type="match status" value="1"/>
</dbReference>
<dbReference type="Proteomes" id="UP000694396">
    <property type="component" value="Unplaced"/>
</dbReference>
<dbReference type="InterPro" id="IPR036047">
    <property type="entry name" value="F-box-like_dom_sf"/>
</dbReference>
<dbReference type="GO" id="GO:0019005">
    <property type="term" value="C:SCF ubiquitin ligase complex"/>
    <property type="evidence" value="ECO:0007669"/>
    <property type="project" value="TreeGrafter"/>
</dbReference>
<dbReference type="CDD" id="cd22093">
    <property type="entry name" value="F-box_FBXO15"/>
    <property type="match status" value="1"/>
</dbReference>
<dbReference type="SMART" id="SM00256">
    <property type="entry name" value="FBOX"/>
    <property type="match status" value="1"/>
</dbReference>
<organism evidence="2 3">
    <name type="scientific">Cyanoderma ruficeps</name>
    <name type="common">rufous-capped babbler</name>
    <dbReference type="NCBI Taxonomy" id="181631"/>
    <lineage>
        <taxon>Eukaryota</taxon>
        <taxon>Metazoa</taxon>
        <taxon>Chordata</taxon>
        <taxon>Craniata</taxon>
        <taxon>Vertebrata</taxon>
        <taxon>Euteleostomi</taxon>
        <taxon>Archelosauria</taxon>
        <taxon>Archosauria</taxon>
        <taxon>Dinosauria</taxon>
        <taxon>Saurischia</taxon>
        <taxon>Theropoda</taxon>
        <taxon>Coelurosauria</taxon>
        <taxon>Aves</taxon>
        <taxon>Neognathae</taxon>
        <taxon>Neoaves</taxon>
        <taxon>Telluraves</taxon>
        <taxon>Australaves</taxon>
        <taxon>Passeriformes</taxon>
        <taxon>Sylvioidea</taxon>
        <taxon>Timaliidae</taxon>
        <taxon>Cyanoderma</taxon>
    </lineage>
</organism>
<protein>
    <submittedName>
        <fullName evidence="2">F-box protein 15</fullName>
    </submittedName>
</protein>
<dbReference type="PANTHER" id="PTHR46731:SF1">
    <property type="entry name" value="F-BOX ONLY PROTEIN 15"/>
    <property type="match status" value="1"/>
</dbReference>
<dbReference type="PROSITE" id="PS50181">
    <property type="entry name" value="FBOX"/>
    <property type="match status" value="1"/>
</dbReference>
<reference evidence="2" key="1">
    <citation type="submission" date="2025-08" db="UniProtKB">
        <authorList>
            <consortium name="Ensembl"/>
        </authorList>
    </citation>
    <scope>IDENTIFICATION</scope>
</reference>
<evidence type="ECO:0000259" key="1">
    <source>
        <dbReference type="PROSITE" id="PS50181"/>
    </source>
</evidence>
<evidence type="ECO:0000313" key="3">
    <source>
        <dbReference type="Proteomes" id="UP000694396"/>
    </source>
</evidence>
<dbReference type="Gene3D" id="1.20.1280.50">
    <property type="match status" value="1"/>
</dbReference>
<proteinExistence type="predicted"/>
<dbReference type="AlphaFoldDB" id="A0A8C3R5E6"/>
<dbReference type="Ensembl" id="ENSCRFT00000015814.1">
    <property type="protein sequence ID" value="ENSCRFP00000015274.1"/>
    <property type="gene ID" value="ENSCRFG00000011767.1"/>
</dbReference>
<feature type="domain" description="F-box" evidence="1">
    <location>
        <begin position="40"/>
        <end position="86"/>
    </location>
</feature>
<name>A0A8C3R5E6_9PASS</name>
<dbReference type="PANTHER" id="PTHR46731">
    <property type="entry name" value="F-BOX ONLY PROTEIN 15"/>
    <property type="match status" value="1"/>
</dbReference>
<keyword evidence="3" id="KW-1185">Reference proteome</keyword>
<dbReference type="InterPro" id="IPR001810">
    <property type="entry name" value="F-box_dom"/>
</dbReference>
<reference evidence="2" key="2">
    <citation type="submission" date="2025-09" db="UniProtKB">
        <authorList>
            <consortium name="Ensembl"/>
        </authorList>
    </citation>
    <scope>IDENTIFICATION</scope>
</reference>
<dbReference type="SUPFAM" id="SSF81383">
    <property type="entry name" value="F-box domain"/>
    <property type="match status" value="1"/>
</dbReference>
<sequence>MATGRGRLRTFAARPGECSETVNAGIKSLYLTPPRKPKLNVCFESMPSEILLKIFSYLDAVSLLSLGCVNKRFYDLANDNGIWLKLYSSSLHPKWKMKSKQTEAVSLGCAALHNKKPGYWKKEYIFKQTCAFKTRVMRLVKFLDPYTGLPCKNQEAMKVSGLSWIIVLKDKNGKEHVVEKPKLSFKDTSVTVLWYGTDWPGLDILSTLKLFGVTPLLPDQSRPPSKKGPRRFSLIAECHLDNLTESSVAVGADELVQLFSLSPGLLVGIWKEKNEIAFVMANLHYNQLLERSILGSATVQYTPPPNKPLLDDIDSEYGLHDYSLHLDLHGRSCVYLCGSFKCLFCRKDSVCIEKLAAAVLCAGLLPPQGDIENGYLRLKVVSLKDNRKHFPITGTLGICWETDVFKGNVKDCFVMDLTLLDETGKPFWCFSAPLRMELSARSSGLYDYMGHIYTADYADSEGKVCVEFVWLEETKEYIIVSLVLYVSTKKVNSWYGTNY</sequence>
<accession>A0A8C3R5E6</accession>
<evidence type="ECO:0000313" key="2">
    <source>
        <dbReference type="Ensembl" id="ENSCRFP00000015274.1"/>
    </source>
</evidence>